<dbReference type="AlphaFoldDB" id="A0A2M4D062"/>
<keyword evidence="1" id="KW-0732">Signal</keyword>
<dbReference type="EMBL" id="GGFL01006769">
    <property type="protein sequence ID" value="MBW70947.1"/>
    <property type="molecule type" value="Transcribed_RNA"/>
</dbReference>
<protein>
    <submittedName>
        <fullName evidence="2">Putative secreted protein</fullName>
    </submittedName>
</protein>
<accession>A0A2M4D062</accession>
<feature type="chain" id="PRO_5014740283" evidence="1">
    <location>
        <begin position="19"/>
        <end position="260"/>
    </location>
</feature>
<evidence type="ECO:0000256" key="1">
    <source>
        <dbReference type="SAM" id="SignalP"/>
    </source>
</evidence>
<organism evidence="2">
    <name type="scientific">Anopheles darlingi</name>
    <name type="common">Mosquito</name>
    <dbReference type="NCBI Taxonomy" id="43151"/>
    <lineage>
        <taxon>Eukaryota</taxon>
        <taxon>Metazoa</taxon>
        <taxon>Ecdysozoa</taxon>
        <taxon>Arthropoda</taxon>
        <taxon>Hexapoda</taxon>
        <taxon>Insecta</taxon>
        <taxon>Pterygota</taxon>
        <taxon>Neoptera</taxon>
        <taxon>Endopterygota</taxon>
        <taxon>Diptera</taxon>
        <taxon>Nematocera</taxon>
        <taxon>Culicoidea</taxon>
        <taxon>Culicidae</taxon>
        <taxon>Anophelinae</taxon>
        <taxon>Anopheles</taxon>
    </lineage>
</organism>
<name>A0A2M4D062_ANODA</name>
<reference evidence="2" key="1">
    <citation type="submission" date="2018-01" db="EMBL/GenBank/DDBJ databases">
        <title>An insight into the sialome of Amazonian anophelines.</title>
        <authorList>
            <person name="Ribeiro J.M."/>
            <person name="Scarpassa V."/>
            <person name="Calvo E."/>
        </authorList>
    </citation>
    <scope>NUCLEOTIDE SEQUENCE</scope>
</reference>
<feature type="signal peptide" evidence="1">
    <location>
        <begin position="1"/>
        <end position="18"/>
    </location>
</feature>
<evidence type="ECO:0000313" key="2">
    <source>
        <dbReference type="EMBL" id="MBW70947.1"/>
    </source>
</evidence>
<sequence length="260" mass="24568">MLLLVVVLAAVDADEAVATDPKLNVAAAGAVGVPAGAAGTAGAAGDLKALNVLPAPKEGTEEGLAMVLDVATDAAGLEAAPKLKIGAAAVVFSVPDAVVLVVVAALPAPNCTTGDAAFVKAPPNVVPPKPPAAAAAVGAVGAGENEMKFVDGLVTVELDAVLLLAGCFNGVPNVNGAAGADGNVAAAPPSGALNVAEVNVVLFAVSVVFDTVVAAAPELVVVVAAGIPNVKATAGAEAAAAGAALFGFSAAVPLVSLISG</sequence>
<proteinExistence type="predicted"/>